<protein>
    <submittedName>
        <fullName evidence="1">Uncharacterized protein</fullName>
    </submittedName>
</protein>
<name>A0A410FVK5_BIPS1</name>
<proteinExistence type="predicted"/>
<reference evidence="2" key="1">
    <citation type="submission" date="2018-12" db="EMBL/GenBank/DDBJ databases">
        <title>Complete genome sequence of an uncultured bacterium of the candidate phylum Bipolaricaulota.</title>
        <authorList>
            <person name="Kadnikov V.V."/>
            <person name="Mardanov A.V."/>
            <person name="Beletsky A.V."/>
            <person name="Frank Y.A."/>
            <person name="Karnachuk O.V."/>
            <person name="Ravin N.V."/>
        </authorList>
    </citation>
    <scope>NUCLEOTIDE SEQUENCE [LARGE SCALE GENOMIC DNA]</scope>
</reference>
<dbReference type="Proteomes" id="UP000287233">
    <property type="component" value="Chromosome"/>
</dbReference>
<sequence length="123" mass="12808">MNRWLLTSAFLVLVALLGAILAIVVSLATRGVSVHLAQPITLSGPLTVGGTIAVEAPVAVTMDVVEIRVPQPVTVDLPVSALDVRATLGGAPCPHCGEGTLLPVRWNLLTGEITWRCPVCGRP</sequence>
<dbReference type="EMBL" id="CP034928">
    <property type="protein sequence ID" value="QAA77119.1"/>
    <property type="molecule type" value="Genomic_DNA"/>
</dbReference>
<dbReference type="AlphaFoldDB" id="A0A410FVK5"/>
<accession>A0A410FVK5</accession>
<dbReference type="KEGG" id="bih:BIP78_1353"/>
<gene>
    <name evidence="1" type="ORF">BIP78_1353</name>
</gene>
<organism evidence="1 2">
    <name type="scientific">Bipolaricaulis sibiricus</name>
    <dbReference type="NCBI Taxonomy" id="2501609"/>
    <lineage>
        <taxon>Bacteria</taxon>
        <taxon>Candidatus Bipolaricaulota</taxon>
        <taxon>Candidatus Bipolaricaulia</taxon>
        <taxon>Candidatus Bipolaricaulales</taxon>
        <taxon>Candidatus Bipolaricaulaceae</taxon>
        <taxon>Candidatus Bipolaricaulis</taxon>
    </lineage>
</organism>
<evidence type="ECO:0000313" key="1">
    <source>
        <dbReference type="EMBL" id="QAA77119.1"/>
    </source>
</evidence>
<evidence type="ECO:0000313" key="2">
    <source>
        <dbReference type="Proteomes" id="UP000287233"/>
    </source>
</evidence>